<evidence type="ECO:0000256" key="1">
    <source>
        <dbReference type="ARBA" id="ARBA00004141"/>
    </source>
</evidence>
<evidence type="ECO:0000256" key="5">
    <source>
        <dbReference type="ARBA" id="ARBA00022989"/>
    </source>
</evidence>
<comment type="similarity">
    <text evidence="2">Belongs to the YSL (TC 2.A.67.2) family.</text>
</comment>
<evidence type="ECO:0000313" key="8">
    <source>
        <dbReference type="EMBL" id="KAF9624030.1"/>
    </source>
</evidence>
<dbReference type="OrthoDB" id="777213at2759"/>
<accession>A0A835IUE9</accession>
<dbReference type="Pfam" id="PF03169">
    <property type="entry name" value="OPT"/>
    <property type="match status" value="1"/>
</dbReference>
<evidence type="ECO:0000256" key="4">
    <source>
        <dbReference type="ARBA" id="ARBA00022692"/>
    </source>
</evidence>
<proteinExistence type="inferred from homology"/>
<keyword evidence="5 7" id="KW-1133">Transmembrane helix</keyword>
<dbReference type="InterPro" id="IPR045851">
    <property type="entry name" value="AMP-bd_C_sf"/>
</dbReference>
<organism evidence="8 9">
    <name type="scientific">Coptis chinensis</name>
    <dbReference type="NCBI Taxonomy" id="261450"/>
    <lineage>
        <taxon>Eukaryota</taxon>
        <taxon>Viridiplantae</taxon>
        <taxon>Streptophyta</taxon>
        <taxon>Embryophyta</taxon>
        <taxon>Tracheophyta</taxon>
        <taxon>Spermatophyta</taxon>
        <taxon>Magnoliopsida</taxon>
        <taxon>Ranunculales</taxon>
        <taxon>Ranunculaceae</taxon>
        <taxon>Coptidoideae</taxon>
        <taxon>Coptis</taxon>
    </lineage>
</organism>
<dbReference type="InterPro" id="IPR045035">
    <property type="entry name" value="YSL-like"/>
</dbReference>
<dbReference type="SUPFAM" id="SSF56801">
    <property type="entry name" value="Acetyl-CoA synthetase-like"/>
    <property type="match status" value="1"/>
</dbReference>
<keyword evidence="3" id="KW-0813">Transport</keyword>
<evidence type="ECO:0000256" key="3">
    <source>
        <dbReference type="ARBA" id="ARBA00022448"/>
    </source>
</evidence>
<dbReference type="PANTHER" id="PTHR31645:SF0">
    <property type="entry name" value="OLIGOPEPTIDE TRANSPORTER YGL114W-RELATED"/>
    <property type="match status" value="1"/>
</dbReference>
<dbReference type="AlphaFoldDB" id="A0A835IUE9"/>
<evidence type="ECO:0008006" key="10">
    <source>
        <dbReference type="Google" id="ProtNLM"/>
    </source>
</evidence>
<evidence type="ECO:0000313" key="9">
    <source>
        <dbReference type="Proteomes" id="UP000631114"/>
    </source>
</evidence>
<sequence length="273" mass="30805">MEFCRARMPHYMVPKTVICLGELPKTSTGKIKKFVLRERANALGPSREAHAQFLFDWPKFGLFAVFELESRDQINQVMVIDFRLTYLSGTATTHLINSFHAPEGAKLAKCCNQYVGIAAVSMATLPHIFHQLKWYYVLVIYIFAPVLAFYNYWCMAGAKDNGVIAGLAACGVMMNMVSTALDLMQDFKTGYMTSFTEVHVCEPSDWNHNGLCHLSLCFLPLSQGLPQHWDSWIKVSFRPSAFARVPKHGDTECGGIRCAVKEHFAMFSLWVIS</sequence>
<feature type="transmembrane region" description="Helical" evidence="7">
    <location>
        <begin position="134"/>
        <end position="152"/>
    </location>
</feature>
<name>A0A835IUE9_9MAGN</name>
<protein>
    <recommendedName>
        <fullName evidence="10">AMP-binding enzyme C-terminal domain-containing protein</fullName>
    </recommendedName>
</protein>
<gene>
    <name evidence="8" type="ORF">IFM89_007728</name>
</gene>
<dbReference type="GO" id="GO:0016020">
    <property type="term" value="C:membrane"/>
    <property type="evidence" value="ECO:0007669"/>
    <property type="project" value="UniProtKB-SubCell"/>
</dbReference>
<keyword evidence="9" id="KW-1185">Reference proteome</keyword>
<dbReference type="InterPro" id="IPR004813">
    <property type="entry name" value="OPT"/>
</dbReference>
<evidence type="ECO:0000256" key="6">
    <source>
        <dbReference type="ARBA" id="ARBA00023136"/>
    </source>
</evidence>
<comment type="subcellular location">
    <subcellularLocation>
        <location evidence="1">Membrane</location>
        <topology evidence="1">Multi-pass membrane protein</topology>
    </subcellularLocation>
</comment>
<dbReference type="PANTHER" id="PTHR31645">
    <property type="entry name" value="OLIGOPEPTIDE TRANSPORTER YGL114W-RELATED"/>
    <property type="match status" value="1"/>
</dbReference>
<evidence type="ECO:0000256" key="2">
    <source>
        <dbReference type="ARBA" id="ARBA00010276"/>
    </source>
</evidence>
<reference evidence="8 9" key="1">
    <citation type="submission" date="2020-10" db="EMBL/GenBank/DDBJ databases">
        <title>The Coptis chinensis genome and diversification of protoberbering-type alkaloids.</title>
        <authorList>
            <person name="Wang B."/>
            <person name="Shu S."/>
            <person name="Song C."/>
            <person name="Liu Y."/>
        </authorList>
    </citation>
    <scope>NUCLEOTIDE SEQUENCE [LARGE SCALE GENOMIC DNA]</scope>
    <source>
        <strain evidence="8">HL-2020</strain>
        <tissue evidence="8">Leaf</tissue>
    </source>
</reference>
<feature type="transmembrane region" description="Helical" evidence="7">
    <location>
        <begin position="164"/>
        <end position="184"/>
    </location>
</feature>
<dbReference type="Gene3D" id="3.30.300.30">
    <property type="match status" value="1"/>
</dbReference>
<keyword evidence="4 7" id="KW-0812">Transmembrane</keyword>
<dbReference type="GO" id="GO:0035673">
    <property type="term" value="F:oligopeptide transmembrane transporter activity"/>
    <property type="evidence" value="ECO:0007669"/>
    <property type="project" value="InterPro"/>
</dbReference>
<keyword evidence="6 7" id="KW-0472">Membrane</keyword>
<dbReference type="Proteomes" id="UP000631114">
    <property type="component" value="Unassembled WGS sequence"/>
</dbReference>
<comment type="caution">
    <text evidence="8">The sequence shown here is derived from an EMBL/GenBank/DDBJ whole genome shotgun (WGS) entry which is preliminary data.</text>
</comment>
<dbReference type="EMBL" id="JADFTS010000001">
    <property type="protein sequence ID" value="KAF9624030.1"/>
    <property type="molecule type" value="Genomic_DNA"/>
</dbReference>
<evidence type="ECO:0000256" key="7">
    <source>
        <dbReference type="SAM" id="Phobius"/>
    </source>
</evidence>